<keyword evidence="5" id="KW-0238">DNA-binding</keyword>
<proteinExistence type="predicted"/>
<keyword evidence="2" id="KW-0863">Zinc-finger</keyword>
<keyword evidence="3" id="KW-0862">Zinc</keyword>
<feature type="region of interest" description="Disordered" evidence="8">
    <location>
        <begin position="17"/>
        <end position="37"/>
    </location>
</feature>
<keyword evidence="1" id="KW-0479">Metal-binding</keyword>
<keyword evidence="4" id="KW-0805">Transcription regulation</keyword>
<dbReference type="GO" id="GO:0008270">
    <property type="term" value="F:zinc ion binding"/>
    <property type="evidence" value="ECO:0007669"/>
    <property type="project" value="UniProtKB-KW"/>
</dbReference>
<dbReference type="PANTHER" id="PTHR31992:SF170">
    <property type="entry name" value="DOF ZINC FINGER PROTEIN"/>
    <property type="match status" value="1"/>
</dbReference>
<evidence type="ECO:0000313" key="11">
    <source>
        <dbReference type="Proteomes" id="UP000015105"/>
    </source>
</evidence>
<dbReference type="InterPro" id="IPR003851">
    <property type="entry name" value="Znf_Dof"/>
</dbReference>
<evidence type="ECO:0000256" key="7">
    <source>
        <dbReference type="ARBA" id="ARBA00023242"/>
    </source>
</evidence>
<evidence type="ECO:0000256" key="8">
    <source>
        <dbReference type="SAM" id="MobiDB-lite"/>
    </source>
</evidence>
<accession>A0A453GX61</accession>
<evidence type="ECO:0000256" key="4">
    <source>
        <dbReference type="ARBA" id="ARBA00023015"/>
    </source>
</evidence>
<dbReference type="GO" id="GO:0003700">
    <property type="term" value="F:DNA-binding transcription factor activity"/>
    <property type="evidence" value="ECO:0007669"/>
    <property type="project" value="InterPro"/>
</dbReference>
<dbReference type="Pfam" id="PF02701">
    <property type="entry name" value="Zn_ribbon_Dof"/>
    <property type="match status" value="1"/>
</dbReference>
<feature type="compositionally biased region" description="Polar residues" evidence="8">
    <location>
        <begin position="17"/>
        <end position="29"/>
    </location>
</feature>
<evidence type="ECO:0000256" key="3">
    <source>
        <dbReference type="ARBA" id="ARBA00022833"/>
    </source>
</evidence>
<dbReference type="GO" id="GO:0003677">
    <property type="term" value="F:DNA binding"/>
    <property type="evidence" value="ECO:0007669"/>
    <property type="project" value="UniProtKB-KW"/>
</dbReference>
<keyword evidence="11" id="KW-1185">Reference proteome</keyword>
<evidence type="ECO:0000256" key="2">
    <source>
        <dbReference type="ARBA" id="ARBA00022771"/>
    </source>
</evidence>
<dbReference type="Proteomes" id="UP000015105">
    <property type="component" value="Chromosome 3D"/>
</dbReference>
<reference evidence="11" key="2">
    <citation type="journal article" date="2017" name="Nat. Plants">
        <title>The Aegilops tauschii genome reveals multiple impacts of transposons.</title>
        <authorList>
            <person name="Zhao G."/>
            <person name="Zou C."/>
            <person name="Li K."/>
            <person name="Wang K."/>
            <person name="Li T."/>
            <person name="Gao L."/>
            <person name="Zhang X."/>
            <person name="Wang H."/>
            <person name="Yang Z."/>
            <person name="Liu X."/>
            <person name="Jiang W."/>
            <person name="Mao L."/>
            <person name="Kong X."/>
            <person name="Jiao Y."/>
            <person name="Jia J."/>
        </authorList>
    </citation>
    <scope>NUCLEOTIDE SEQUENCE [LARGE SCALE GENOMIC DNA]</scope>
    <source>
        <strain evidence="11">cv. AL8/78</strain>
    </source>
</reference>
<evidence type="ECO:0000259" key="9">
    <source>
        <dbReference type="Pfam" id="PF02701"/>
    </source>
</evidence>
<sequence>KLITHLLVDLQLQQFGTNNHSTTTFSPASPSDGECSNNNNNNNNAGSCAAGGGDDGCGGVGDGDCGGNGKSKSMSMSERARLARLPQPVSGLNCPRCDSTNTKFCYFNNYSL</sequence>
<evidence type="ECO:0000256" key="1">
    <source>
        <dbReference type="ARBA" id="ARBA00022723"/>
    </source>
</evidence>
<keyword evidence="6" id="KW-0804">Transcription</keyword>
<dbReference type="PANTHER" id="PTHR31992">
    <property type="entry name" value="DOF ZINC FINGER PROTEIN DOF1.4-RELATED"/>
    <property type="match status" value="1"/>
</dbReference>
<evidence type="ECO:0000256" key="5">
    <source>
        <dbReference type="ARBA" id="ARBA00023125"/>
    </source>
</evidence>
<evidence type="ECO:0000313" key="10">
    <source>
        <dbReference type="EnsemblPlants" id="AET3Gv21242400.2"/>
    </source>
</evidence>
<reference evidence="10" key="3">
    <citation type="journal article" date="2017" name="Nature">
        <title>Genome sequence of the progenitor of the wheat D genome Aegilops tauschii.</title>
        <authorList>
            <person name="Luo M.C."/>
            <person name="Gu Y.Q."/>
            <person name="Puiu D."/>
            <person name="Wang H."/>
            <person name="Twardziok S.O."/>
            <person name="Deal K.R."/>
            <person name="Huo N."/>
            <person name="Zhu T."/>
            <person name="Wang L."/>
            <person name="Wang Y."/>
            <person name="McGuire P.E."/>
            <person name="Liu S."/>
            <person name="Long H."/>
            <person name="Ramasamy R.K."/>
            <person name="Rodriguez J.C."/>
            <person name="Van S.L."/>
            <person name="Yuan L."/>
            <person name="Wang Z."/>
            <person name="Xia Z."/>
            <person name="Xiao L."/>
            <person name="Anderson O.D."/>
            <person name="Ouyang S."/>
            <person name="Liang Y."/>
            <person name="Zimin A.V."/>
            <person name="Pertea G."/>
            <person name="Qi P."/>
            <person name="Bennetzen J.L."/>
            <person name="Dai X."/>
            <person name="Dawson M.W."/>
            <person name="Muller H.G."/>
            <person name="Kugler K."/>
            <person name="Rivarola-Duarte L."/>
            <person name="Spannagl M."/>
            <person name="Mayer K.F.X."/>
            <person name="Lu F.H."/>
            <person name="Bevan M.W."/>
            <person name="Leroy P."/>
            <person name="Li P."/>
            <person name="You F.M."/>
            <person name="Sun Q."/>
            <person name="Liu Z."/>
            <person name="Lyons E."/>
            <person name="Wicker T."/>
            <person name="Salzberg S.L."/>
            <person name="Devos K.M."/>
            <person name="Dvorak J."/>
        </authorList>
    </citation>
    <scope>NUCLEOTIDE SEQUENCE [LARGE SCALE GENOMIC DNA]</scope>
    <source>
        <strain evidence="10">cv. AL8/78</strain>
    </source>
</reference>
<feature type="domain" description="Dof-type" evidence="9">
    <location>
        <begin position="92"/>
        <end position="111"/>
    </location>
</feature>
<evidence type="ECO:0000256" key="6">
    <source>
        <dbReference type="ARBA" id="ARBA00023163"/>
    </source>
</evidence>
<reference evidence="10" key="5">
    <citation type="journal article" date="2021" name="G3 (Bethesda)">
        <title>Aegilops tauschii genome assembly Aet v5.0 features greater sequence contiguity and improved annotation.</title>
        <authorList>
            <person name="Wang L."/>
            <person name="Zhu T."/>
            <person name="Rodriguez J.C."/>
            <person name="Deal K.R."/>
            <person name="Dubcovsky J."/>
            <person name="McGuire P.E."/>
            <person name="Lux T."/>
            <person name="Spannagl M."/>
            <person name="Mayer K.F.X."/>
            <person name="Baldrich P."/>
            <person name="Meyers B.C."/>
            <person name="Huo N."/>
            <person name="Gu Y.Q."/>
            <person name="Zhou H."/>
            <person name="Devos K.M."/>
            <person name="Bennetzen J.L."/>
            <person name="Unver T."/>
            <person name="Budak H."/>
            <person name="Gulick P.J."/>
            <person name="Galiba G."/>
            <person name="Kalapos B."/>
            <person name="Nelson D.R."/>
            <person name="Li P."/>
            <person name="You F.M."/>
            <person name="Luo M.C."/>
            <person name="Dvorak J."/>
        </authorList>
    </citation>
    <scope>NUCLEOTIDE SEQUENCE [LARGE SCALE GENOMIC DNA]</scope>
    <source>
        <strain evidence="10">cv. AL8/78</strain>
    </source>
</reference>
<dbReference type="InterPro" id="IPR045174">
    <property type="entry name" value="Dof"/>
</dbReference>
<dbReference type="EnsemblPlants" id="AET3Gv21242400.2">
    <property type="protein sequence ID" value="AET3Gv21242400.2"/>
    <property type="gene ID" value="AET3Gv21242400"/>
</dbReference>
<keyword evidence="7" id="KW-0539">Nucleus</keyword>
<reference evidence="10" key="4">
    <citation type="submission" date="2019-03" db="UniProtKB">
        <authorList>
            <consortium name="EnsemblPlants"/>
        </authorList>
    </citation>
    <scope>IDENTIFICATION</scope>
</reference>
<reference evidence="11" key="1">
    <citation type="journal article" date="2014" name="Science">
        <title>Ancient hybridizations among the ancestral genomes of bread wheat.</title>
        <authorList>
            <consortium name="International Wheat Genome Sequencing Consortium,"/>
            <person name="Marcussen T."/>
            <person name="Sandve S.R."/>
            <person name="Heier L."/>
            <person name="Spannagl M."/>
            <person name="Pfeifer M."/>
            <person name="Jakobsen K.S."/>
            <person name="Wulff B.B."/>
            <person name="Steuernagel B."/>
            <person name="Mayer K.F."/>
            <person name="Olsen O.A."/>
        </authorList>
    </citation>
    <scope>NUCLEOTIDE SEQUENCE [LARGE SCALE GENOMIC DNA]</scope>
    <source>
        <strain evidence="11">cv. AL8/78</strain>
    </source>
</reference>
<dbReference type="AlphaFoldDB" id="A0A453GX61"/>
<protein>
    <recommendedName>
        <fullName evidence="9">Dof-type domain-containing protein</fullName>
    </recommendedName>
</protein>
<dbReference type="Gramene" id="AET3Gv21242400.2">
    <property type="protein sequence ID" value="AET3Gv21242400.2"/>
    <property type="gene ID" value="AET3Gv21242400"/>
</dbReference>
<organism evidence="10 11">
    <name type="scientific">Aegilops tauschii subsp. strangulata</name>
    <name type="common">Goatgrass</name>
    <dbReference type="NCBI Taxonomy" id="200361"/>
    <lineage>
        <taxon>Eukaryota</taxon>
        <taxon>Viridiplantae</taxon>
        <taxon>Streptophyta</taxon>
        <taxon>Embryophyta</taxon>
        <taxon>Tracheophyta</taxon>
        <taxon>Spermatophyta</taxon>
        <taxon>Magnoliopsida</taxon>
        <taxon>Liliopsida</taxon>
        <taxon>Poales</taxon>
        <taxon>Poaceae</taxon>
        <taxon>BOP clade</taxon>
        <taxon>Pooideae</taxon>
        <taxon>Triticodae</taxon>
        <taxon>Triticeae</taxon>
        <taxon>Triticinae</taxon>
        <taxon>Aegilops</taxon>
    </lineage>
</organism>
<name>A0A453GX61_AEGTS</name>